<dbReference type="PANTHER" id="PTHR43095:SF5">
    <property type="entry name" value="XYLULOSE KINASE"/>
    <property type="match status" value="1"/>
</dbReference>
<dbReference type="InterPro" id="IPR018483">
    <property type="entry name" value="Carb_kinase_FGGY_CS"/>
</dbReference>
<evidence type="ECO:0000256" key="5">
    <source>
        <dbReference type="RuleBase" id="RU003733"/>
    </source>
</evidence>
<dbReference type="Pfam" id="PF00370">
    <property type="entry name" value="FGGY_N"/>
    <property type="match status" value="1"/>
</dbReference>
<dbReference type="PIRSF" id="PIRSF000538">
    <property type="entry name" value="GlpK"/>
    <property type="match status" value="1"/>
</dbReference>
<dbReference type="InterPro" id="IPR050406">
    <property type="entry name" value="FGGY_Carb_Kinase"/>
</dbReference>
<protein>
    <submittedName>
        <fullName evidence="8">FGGY-family carbohydrate kinase</fullName>
    </submittedName>
</protein>
<evidence type="ECO:0000313" key="9">
    <source>
        <dbReference type="Proteomes" id="UP000609874"/>
    </source>
</evidence>
<dbReference type="InterPro" id="IPR018485">
    <property type="entry name" value="FGGY_C"/>
</dbReference>
<feature type="domain" description="Carbohydrate kinase FGGY N-terminal" evidence="6">
    <location>
        <begin position="1"/>
        <end position="244"/>
    </location>
</feature>
<organism evidence="8 9">
    <name type="scientific">Arthrobacter gallicola</name>
    <dbReference type="NCBI Taxonomy" id="2762225"/>
    <lineage>
        <taxon>Bacteria</taxon>
        <taxon>Bacillati</taxon>
        <taxon>Actinomycetota</taxon>
        <taxon>Actinomycetes</taxon>
        <taxon>Micrococcales</taxon>
        <taxon>Micrococcaceae</taxon>
        <taxon>Arthrobacter</taxon>
    </lineage>
</organism>
<dbReference type="Gene3D" id="3.30.420.40">
    <property type="match status" value="2"/>
</dbReference>
<dbReference type="Pfam" id="PF02782">
    <property type="entry name" value="FGGY_C"/>
    <property type="match status" value="1"/>
</dbReference>
<evidence type="ECO:0000256" key="3">
    <source>
        <dbReference type="ARBA" id="ARBA00022679"/>
    </source>
</evidence>
<dbReference type="SUPFAM" id="SSF53067">
    <property type="entry name" value="Actin-like ATPase domain"/>
    <property type="match status" value="2"/>
</dbReference>
<comment type="caution">
    <text evidence="8">The sequence shown here is derived from an EMBL/GenBank/DDBJ whole genome shotgun (WGS) entry which is preliminary data.</text>
</comment>
<dbReference type="InterPro" id="IPR043129">
    <property type="entry name" value="ATPase_NBD"/>
</dbReference>
<dbReference type="PANTHER" id="PTHR43095">
    <property type="entry name" value="SUGAR KINASE"/>
    <property type="match status" value="1"/>
</dbReference>
<proteinExistence type="inferred from homology"/>
<keyword evidence="3 5" id="KW-0808">Transferase</keyword>
<dbReference type="GO" id="GO:0016301">
    <property type="term" value="F:kinase activity"/>
    <property type="evidence" value="ECO:0007669"/>
    <property type="project" value="UniProtKB-KW"/>
</dbReference>
<keyword evidence="2" id="KW-0859">Xylose metabolism</keyword>
<dbReference type="CDD" id="cd07804">
    <property type="entry name" value="ASKHA_NBD_FGGY_RrXK-like"/>
    <property type="match status" value="1"/>
</dbReference>
<dbReference type="InterPro" id="IPR018484">
    <property type="entry name" value="FGGY_N"/>
</dbReference>
<feature type="domain" description="Carbohydrate kinase FGGY C-terminal" evidence="7">
    <location>
        <begin position="260"/>
        <end position="436"/>
    </location>
</feature>
<gene>
    <name evidence="8" type="ORF">H9639_10240</name>
</gene>
<evidence type="ECO:0000259" key="7">
    <source>
        <dbReference type="Pfam" id="PF02782"/>
    </source>
</evidence>
<evidence type="ECO:0000313" key="8">
    <source>
        <dbReference type="EMBL" id="MBD7995676.1"/>
    </source>
</evidence>
<dbReference type="Proteomes" id="UP000609874">
    <property type="component" value="Unassembled WGS sequence"/>
</dbReference>
<evidence type="ECO:0000256" key="2">
    <source>
        <dbReference type="ARBA" id="ARBA00022629"/>
    </source>
</evidence>
<sequence length="492" mass="53071">MFLGIDIGTGSSKAVLVDSEGTVLDQATIAHEMSMPHPGWAEFDAESVWWEETCRLSRRLLDGRDASALQGVCVSGMGPSLVVTDADFRPLRPAILYGIDTRAHREITELNAEFGSGELYQLGGKMLSSQSVGPKLRWLARNEPEVFSSATHWFGLNSFIVARLTGEYIQDHHSASQSDPLYDLQANAWSRDHYAAVAGHLEVPRLAWPLDVVGQVHRRAAELTGIPAGTPVCAGTIDAWAEAFSAGARRPGDTMLMYGSTFFFVQNLHDYRSHELLWTTTGVEKDSLCIAGGMSTSGSLTTWMKRLFGDPSFEDLVAEASAAAPGANGLIVLPYFAGERTPIFDPDARGTITGLTLSHSRGDLFRATYEGVAYGVRQILSFMGEAAEETSRLVAVGGGTQARLWLQIVSDVTGREQSLPAQAIGASFGDAHMAAIGTGAVPPETDWAVIGETIEPDPRTAEVYGELFEVYDGLYPATRAAMHSLAAVQRRS</sequence>
<accession>A0ABR8UTX0</accession>
<dbReference type="EMBL" id="JACSQD010000004">
    <property type="protein sequence ID" value="MBD7995676.1"/>
    <property type="molecule type" value="Genomic_DNA"/>
</dbReference>
<dbReference type="RefSeq" id="WP_191807990.1">
    <property type="nucleotide sequence ID" value="NZ_JACSQD010000004.1"/>
</dbReference>
<comment type="similarity">
    <text evidence="1 5">Belongs to the FGGY kinase family.</text>
</comment>
<reference evidence="8 9" key="1">
    <citation type="submission" date="2020-08" db="EMBL/GenBank/DDBJ databases">
        <title>A Genomic Blueprint of the Chicken Gut Microbiome.</title>
        <authorList>
            <person name="Gilroy R."/>
            <person name="Ravi A."/>
            <person name="Getino M."/>
            <person name="Pursley I."/>
            <person name="Horton D.L."/>
            <person name="Alikhan N.-F."/>
            <person name="Baker D."/>
            <person name="Gharbi K."/>
            <person name="Hall N."/>
            <person name="Watson M."/>
            <person name="Adriaenssens E.M."/>
            <person name="Foster-Nyarko E."/>
            <person name="Jarju S."/>
            <person name="Secka A."/>
            <person name="Antonio M."/>
            <person name="Oren A."/>
            <person name="Chaudhuri R."/>
            <person name="La Ragione R.M."/>
            <person name="Hildebrand F."/>
            <person name="Pallen M.J."/>
        </authorList>
    </citation>
    <scope>NUCLEOTIDE SEQUENCE [LARGE SCALE GENOMIC DNA]</scope>
    <source>
        <strain evidence="8 9">Sa2CUA1</strain>
    </source>
</reference>
<keyword evidence="2" id="KW-0119">Carbohydrate metabolism</keyword>
<keyword evidence="4 5" id="KW-0418">Kinase</keyword>
<evidence type="ECO:0000259" key="6">
    <source>
        <dbReference type="Pfam" id="PF00370"/>
    </source>
</evidence>
<evidence type="ECO:0000256" key="1">
    <source>
        <dbReference type="ARBA" id="ARBA00009156"/>
    </source>
</evidence>
<name>A0ABR8UTX0_9MICC</name>
<dbReference type="InterPro" id="IPR000577">
    <property type="entry name" value="Carb_kinase_FGGY"/>
</dbReference>
<dbReference type="PROSITE" id="PS00445">
    <property type="entry name" value="FGGY_KINASES_2"/>
    <property type="match status" value="1"/>
</dbReference>
<keyword evidence="9" id="KW-1185">Reference proteome</keyword>
<evidence type="ECO:0000256" key="4">
    <source>
        <dbReference type="ARBA" id="ARBA00022777"/>
    </source>
</evidence>